<dbReference type="InterPro" id="IPR006045">
    <property type="entry name" value="Cupin_1"/>
</dbReference>
<feature type="signal peptide" evidence="9">
    <location>
        <begin position="1"/>
        <end position="20"/>
    </location>
</feature>
<evidence type="ECO:0000256" key="5">
    <source>
        <dbReference type="ARBA" id="ARBA00022723"/>
    </source>
</evidence>
<dbReference type="SUPFAM" id="SSF51182">
    <property type="entry name" value="RmlC-like cupins"/>
    <property type="match status" value="1"/>
</dbReference>
<evidence type="ECO:0000256" key="2">
    <source>
        <dbReference type="ARBA" id="ARBA00007456"/>
    </source>
</evidence>
<protein>
    <recommendedName>
        <fullName evidence="9">Germin-like protein</fullName>
    </recommendedName>
</protein>
<keyword evidence="6 7" id="KW-0464">Manganese</keyword>
<feature type="chain" id="PRO_5029948695" description="Germin-like protein" evidence="9">
    <location>
        <begin position="21"/>
        <end position="225"/>
    </location>
</feature>
<dbReference type="InterPro" id="IPR001929">
    <property type="entry name" value="Germin"/>
</dbReference>
<evidence type="ECO:0000259" key="10">
    <source>
        <dbReference type="SMART" id="SM00835"/>
    </source>
</evidence>
<organism evidence="11">
    <name type="scientific">Trebouxia lynnae</name>
    <dbReference type="NCBI Taxonomy" id="1825957"/>
    <lineage>
        <taxon>Eukaryota</taxon>
        <taxon>Viridiplantae</taxon>
        <taxon>Chlorophyta</taxon>
        <taxon>core chlorophytes</taxon>
        <taxon>Trebouxiophyceae</taxon>
        <taxon>Trebouxiales</taxon>
        <taxon>Trebouxiaceae</taxon>
        <taxon>Trebouxia</taxon>
    </lineage>
</organism>
<dbReference type="InterPro" id="IPR014710">
    <property type="entry name" value="RmlC-like_jellyroll"/>
</dbReference>
<dbReference type="PANTHER" id="PTHR31238">
    <property type="entry name" value="GERMIN-LIKE PROTEIN SUBFAMILY 3 MEMBER 3"/>
    <property type="match status" value="1"/>
</dbReference>
<dbReference type="AlphaFoldDB" id="A0A7L9QEG7"/>
<accession>A0A7L9QEG7</accession>
<keyword evidence="3 9" id="KW-0052">Apoplast</keyword>
<sequence length="225" mass="22760">MVAGQYLALFATVLGVATHAQETTLASATLANEPATAFVYVPSTTVEGAISTGASSTTSLRTSIYFPALAGMGISQSAFTLAPCALRSPHIHQRAAGLLYAYDAASLEVGFVTENGTAVSNTISSGASAVFPQGLIHYQFNSGCTNATYTISYGSELPGTQVVTQALLALPNDVLAASLGIPTSAVGQLAGQVPSNKFVGGVADCEARCANSTDSASAMAGRKLI</sequence>
<dbReference type="CDD" id="cd02241">
    <property type="entry name" value="cupin_OxOx"/>
    <property type="match status" value="1"/>
</dbReference>
<reference evidence="11" key="1">
    <citation type="journal article" date="2020" name="Microb. Ecol.">
        <title>The Under-explored Extracellular Proteome of Aero-Terrestrial Microalgae Provides Clues on Different Mechanisms of Desiccation Tolerance in Non-Model Organisms.</title>
        <authorList>
            <person name="Gonzalez-Hourcade M."/>
            <person name="Del Campo E.M."/>
            <person name="Casano L.M."/>
        </authorList>
    </citation>
    <scope>NUCLEOTIDE SEQUENCE</scope>
    <source>
        <strain evidence="11">TR9</strain>
    </source>
</reference>
<feature type="binding site" evidence="8">
    <location>
        <position position="92"/>
    </location>
    <ligand>
        <name>Mn(2+)</name>
        <dbReference type="ChEBI" id="CHEBI:29035"/>
    </ligand>
</feature>
<dbReference type="PRINTS" id="PR00325">
    <property type="entry name" value="GERMIN"/>
</dbReference>
<feature type="binding site" evidence="8">
    <location>
        <position position="137"/>
    </location>
    <ligand>
        <name>Mn(2+)</name>
        <dbReference type="ChEBI" id="CHEBI:29035"/>
    </ligand>
</feature>
<comment type="similarity">
    <text evidence="2 9">Belongs to the germin family.</text>
</comment>
<name>A0A7L9QEG7_9CHLO</name>
<evidence type="ECO:0000256" key="9">
    <source>
        <dbReference type="RuleBase" id="RU366015"/>
    </source>
</evidence>
<keyword evidence="9" id="KW-0732">Signal</keyword>
<evidence type="ECO:0000256" key="7">
    <source>
        <dbReference type="PIRSR" id="PIRSR601929-1"/>
    </source>
</evidence>
<evidence type="ECO:0000313" key="11">
    <source>
        <dbReference type="EMBL" id="QOL01249.1"/>
    </source>
</evidence>
<feature type="domain" description="Cupin type-1" evidence="10">
    <location>
        <begin position="47"/>
        <end position="187"/>
    </location>
</feature>
<evidence type="ECO:0000256" key="4">
    <source>
        <dbReference type="ARBA" id="ARBA00022525"/>
    </source>
</evidence>
<dbReference type="Gene3D" id="2.60.120.10">
    <property type="entry name" value="Jelly Rolls"/>
    <property type="match status" value="1"/>
</dbReference>
<keyword evidence="4 9" id="KW-0964">Secreted</keyword>
<dbReference type="Pfam" id="PF00190">
    <property type="entry name" value="Cupin_1"/>
    <property type="match status" value="1"/>
</dbReference>
<proteinExistence type="evidence at transcript level"/>
<evidence type="ECO:0000256" key="1">
    <source>
        <dbReference type="ARBA" id="ARBA00004271"/>
    </source>
</evidence>
<dbReference type="GO" id="GO:0030145">
    <property type="term" value="F:manganese ion binding"/>
    <property type="evidence" value="ECO:0007669"/>
    <property type="project" value="UniProtKB-UniRule"/>
</dbReference>
<feature type="binding site" evidence="7">
    <location>
        <position position="92"/>
    </location>
    <ligand>
        <name>oxalate</name>
        <dbReference type="ChEBI" id="CHEBI:30623"/>
    </ligand>
</feature>
<evidence type="ECO:0000256" key="3">
    <source>
        <dbReference type="ARBA" id="ARBA00022523"/>
    </source>
</evidence>
<feature type="binding site" evidence="8">
    <location>
        <position position="90"/>
    </location>
    <ligand>
        <name>Mn(2+)</name>
        <dbReference type="ChEBI" id="CHEBI:29035"/>
    </ligand>
</feature>
<dbReference type="GO" id="GO:0048046">
    <property type="term" value="C:apoplast"/>
    <property type="evidence" value="ECO:0007669"/>
    <property type="project" value="UniProtKB-SubCell"/>
</dbReference>
<evidence type="ECO:0000256" key="8">
    <source>
        <dbReference type="PIRSR" id="PIRSR601929-2"/>
    </source>
</evidence>
<dbReference type="SMART" id="SM00835">
    <property type="entry name" value="Cupin_1"/>
    <property type="match status" value="1"/>
</dbReference>
<dbReference type="EMBL" id="MT439002">
    <property type="protein sequence ID" value="QOL01249.1"/>
    <property type="molecule type" value="mRNA"/>
</dbReference>
<keyword evidence="5 7" id="KW-0479">Metal-binding</keyword>
<comment type="subcellular location">
    <subcellularLocation>
        <location evidence="1 9">Secreted</location>
        <location evidence="1 9">Extracellular space</location>
        <location evidence="1 9">Apoplast</location>
    </subcellularLocation>
</comment>
<dbReference type="InterPro" id="IPR011051">
    <property type="entry name" value="RmlC_Cupin_sf"/>
</dbReference>
<evidence type="ECO:0000256" key="6">
    <source>
        <dbReference type="ARBA" id="ARBA00023211"/>
    </source>
</evidence>